<sequence>MPTVKILIVTDSYSGGYRRTLPANGTEQFHLGEFVHVLETTAWDGFNLQITKAHRDNPPGAGADLTDFDFSTHDLNQYDEIFMFPITRDGAANASAAEVAAIARFMDRGGGVFATGDHEDLGASLCRQIPRVRSMRRWYWPETGPLGEPPAPVGTVGEDHLELRHDTLREGPDDADTEYDFDDQSDNRGQEIYPRWFSSISGRYFRRNYPHPLLCSPGGVVRRLPDHAHEGQCEVPANLGHTISIPVPGPTPDYSEEEYPVGIGTTQRIAPVVVAQDKVIGGHTTNDPDKPATAETKLFGVIGAYDGHLVERAGRRLGRVAVDSTWHHFFNVNLIGDSGSPEPRKRLGFLAPLLPGQTDDYEPIKAYFRNLVYWLIPHDRQILVVYEAFRAMARRPQMIEFLPKLDRKTLPDPRVRWHLKLAGLADHYFASVRGGCFTLQFLPIVLYPIQPLRPLWEVLQEQVYPWNAAVRVKERGEVLDARLEVDPKIFADVVVGAAVLAAAAQEGKDDLKTWLRDVEVLATRGLREVRASLAESQKRSGALVSKLDERALLAEPSLTKA</sequence>
<evidence type="ECO:0000313" key="4">
    <source>
        <dbReference type="Proteomes" id="UP000281192"/>
    </source>
</evidence>
<dbReference type="EMBL" id="PJRQ01000054">
    <property type="protein sequence ID" value="PLR06202.1"/>
    <property type="molecule type" value="Genomic_DNA"/>
</dbReference>
<organism evidence="2 3">
    <name type="scientific">Caulobacter flavus</name>
    <dbReference type="NCBI Taxonomy" id="1679497"/>
    <lineage>
        <taxon>Bacteria</taxon>
        <taxon>Pseudomonadati</taxon>
        <taxon>Pseudomonadota</taxon>
        <taxon>Alphaproteobacteria</taxon>
        <taxon>Caulobacterales</taxon>
        <taxon>Caulobacteraceae</taxon>
        <taxon>Caulobacter</taxon>
    </lineage>
</organism>
<gene>
    <name evidence="1" type="ORF">C1707_13740</name>
    <name evidence="2" type="ORF">CFHF_26080</name>
</gene>
<dbReference type="OrthoDB" id="5937513at2"/>
<evidence type="ECO:0000313" key="1">
    <source>
        <dbReference type="EMBL" id="AYV47237.1"/>
    </source>
</evidence>
<reference evidence="1 4" key="2">
    <citation type="submission" date="2018-01" db="EMBL/GenBank/DDBJ databases">
        <title>Complete genome sequence of Caulobacter flavus RHGG3.</title>
        <authorList>
            <person name="Yang E."/>
        </authorList>
    </citation>
    <scope>NUCLEOTIDE SEQUENCE [LARGE SCALE GENOMIC DNA]</scope>
    <source>
        <strain evidence="1 4">RHGG3</strain>
    </source>
</reference>
<dbReference type="RefSeq" id="WP_101715828.1">
    <property type="nucleotide sequence ID" value="NZ_CP026100.1"/>
</dbReference>
<dbReference type="AlphaFoldDB" id="A0A2N5CKY7"/>
<keyword evidence="4" id="KW-1185">Reference proteome</keyword>
<dbReference type="Proteomes" id="UP000234483">
    <property type="component" value="Unassembled WGS sequence"/>
</dbReference>
<dbReference type="Proteomes" id="UP000281192">
    <property type="component" value="Chromosome"/>
</dbReference>
<name>A0A2N5CKY7_9CAUL</name>
<protein>
    <recommendedName>
        <fullName evidence="5">ThuA-like domain-containing protein</fullName>
    </recommendedName>
</protein>
<evidence type="ECO:0000313" key="3">
    <source>
        <dbReference type="Proteomes" id="UP000234483"/>
    </source>
</evidence>
<evidence type="ECO:0000313" key="2">
    <source>
        <dbReference type="EMBL" id="PLR06202.1"/>
    </source>
</evidence>
<reference evidence="2 3" key="1">
    <citation type="submission" date="2017-12" db="EMBL/GenBank/DDBJ databases">
        <title>The genome sequence of Caulobacter flavus CGMCC1 15093.</title>
        <authorList>
            <person name="Gao J."/>
            <person name="Mao X."/>
            <person name="Sun J."/>
        </authorList>
    </citation>
    <scope>NUCLEOTIDE SEQUENCE [LARGE SCALE GENOMIC DNA]</scope>
    <source>
        <strain evidence="2 3">CGMCC1 15093</strain>
    </source>
</reference>
<proteinExistence type="predicted"/>
<dbReference type="KEGG" id="cfh:C1707_13740"/>
<dbReference type="EMBL" id="CP026100">
    <property type="protein sequence ID" value="AYV47237.1"/>
    <property type="molecule type" value="Genomic_DNA"/>
</dbReference>
<accession>A0A2N5CKY7</accession>
<evidence type="ECO:0008006" key="5">
    <source>
        <dbReference type="Google" id="ProtNLM"/>
    </source>
</evidence>